<proteinExistence type="predicted"/>
<accession>A0A699L7W2</accession>
<feature type="non-terminal residue" evidence="3">
    <location>
        <position position="1"/>
    </location>
</feature>
<protein>
    <submittedName>
        <fullName evidence="3">Uncharacterized protein</fullName>
    </submittedName>
</protein>
<sequence length="433" mass="48566">RSINHGVLTSMDAATVLASKVAKVPTGSGSIPTASPPATEVPTGSDVVPTAGLIFATATVVTLYTRRKGKETMVESETVLSSRGVQVVPTAAVVAPANVSISTGSGVVPTASTTISTATPIFAIATTGTLYTRRKGKEKMVETHTPKKKKRLQEQIDIQFSRELEEELEREAQRMNAQISRDEEIAKIHAEEELQQMIEGLDMSNETIAKHLEEYEQAVAELTIGERIEFISELESAKKQKTPEEVPEEVKSFDEVPKEKIKELIRLVPIKEVYVEALQVKHPIIDWKIDREDLNQLWALIKETLSVRPATNEKEMELWVELKRLYEPDVEDHLWTHTQHIIKALALVMICYKLQVENYSQMATDLVKKIQQRNKMHKAFLLPVTEFPLPEELPTARKDSCHCQKKREATARKIALLSMSRRNCQSKVAVTLS</sequence>
<feature type="region of interest" description="Disordered" evidence="2">
    <location>
        <begin position="24"/>
        <end position="43"/>
    </location>
</feature>
<reference evidence="3" key="1">
    <citation type="journal article" date="2019" name="Sci. Rep.">
        <title>Draft genome of Tanacetum cinerariifolium, the natural source of mosquito coil.</title>
        <authorList>
            <person name="Yamashiro T."/>
            <person name="Shiraishi A."/>
            <person name="Satake H."/>
            <person name="Nakayama K."/>
        </authorList>
    </citation>
    <scope>NUCLEOTIDE SEQUENCE</scope>
</reference>
<keyword evidence="1" id="KW-0175">Coiled coil</keyword>
<dbReference type="AlphaFoldDB" id="A0A699L7W2"/>
<evidence type="ECO:0000256" key="2">
    <source>
        <dbReference type="SAM" id="MobiDB-lite"/>
    </source>
</evidence>
<comment type="caution">
    <text evidence="3">The sequence shown here is derived from an EMBL/GenBank/DDBJ whole genome shotgun (WGS) entry which is preliminary data.</text>
</comment>
<organism evidence="3">
    <name type="scientific">Tanacetum cinerariifolium</name>
    <name type="common">Dalmatian daisy</name>
    <name type="synonym">Chrysanthemum cinerariifolium</name>
    <dbReference type="NCBI Taxonomy" id="118510"/>
    <lineage>
        <taxon>Eukaryota</taxon>
        <taxon>Viridiplantae</taxon>
        <taxon>Streptophyta</taxon>
        <taxon>Embryophyta</taxon>
        <taxon>Tracheophyta</taxon>
        <taxon>Spermatophyta</taxon>
        <taxon>Magnoliopsida</taxon>
        <taxon>eudicotyledons</taxon>
        <taxon>Gunneridae</taxon>
        <taxon>Pentapetalae</taxon>
        <taxon>asterids</taxon>
        <taxon>campanulids</taxon>
        <taxon>Asterales</taxon>
        <taxon>Asteraceae</taxon>
        <taxon>Asteroideae</taxon>
        <taxon>Anthemideae</taxon>
        <taxon>Anthemidinae</taxon>
        <taxon>Tanacetum</taxon>
    </lineage>
</organism>
<dbReference type="EMBL" id="BKCJ010595958">
    <property type="protein sequence ID" value="GFB29770.1"/>
    <property type="molecule type" value="Genomic_DNA"/>
</dbReference>
<evidence type="ECO:0000313" key="3">
    <source>
        <dbReference type="EMBL" id="GFB29770.1"/>
    </source>
</evidence>
<gene>
    <name evidence="3" type="ORF">Tci_701741</name>
</gene>
<feature type="coiled-coil region" evidence="1">
    <location>
        <begin position="158"/>
        <end position="221"/>
    </location>
</feature>
<name>A0A699L7W2_TANCI</name>
<evidence type="ECO:0000256" key="1">
    <source>
        <dbReference type="SAM" id="Coils"/>
    </source>
</evidence>